<keyword evidence="3" id="KW-0203">Cytokinin biosynthesis</keyword>
<dbReference type="AlphaFoldDB" id="A0A6J4VG68"/>
<name>A0A6J4VG68_9BACT</name>
<dbReference type="NCBIfam" id="TIGR00730">
    <property type="entry name" value="Rossman fold protein, TIGR00730 family"/>
    <property type="match status" value="1"/>
</dbReference>
<proteinExistence type="inferred from homology"/>
<dbReference type="InterPro" id="IPR031100">
    <property type="entry name" value="LOG_fam"/>
</dbReference>
<dbReference type="SUPFAM" id="SSF102405">
    <property type="entry name" value="MCP/YpsA-like"/>
    <property type="match status" value="1"/>
</dbReference>
<dbReference type="GO" id="GO:0008714">
    <property type="term" value="F:AMP nucleosidase activity"/>
    <property type="evidence" value="ECO:0007669"/>
    <property type="project" value="UniProtKB-EC"/>
</dbReference>
<evidence type="ECO:0000313" key="4">
    <source>
        <dbReference type="EMBL" id="CAA9578509.1"/>
    </source>
</evidence>
<dbReference type="Gene3D" id="3.40.50.450">
    <property type="match status" value="1"/>
</dbReference>
<dbReference type="PANTHER" id="PTHR31223">
    <property type="entry name" value="LOG FAMILY PROTEIN YJL055W"/>
    <property type="match status" value="1"/>
</dbReference>
<evidence type="ECO:0000256" key="1">
    <source>
        <dbReference type="ARBA" id="ARBA00000274"/>
    </source>
</evidence>
<dbReference type="Pfam" id="PF03641">
    <property type="entry name" value="Lysine_decarbox"/>
    <property type="match status" value="1"/>
</dbReference>
<dbReference type="GO" id="GO:0005829">
    <property type="term" value="C:cytosol"/>
    <property type="evidence" value="ECO:0007669"/>
    <property type="project" value="TreeGrafter"/>
</dbReference>
<gene>
    <name evidence="4" type="ORF">AVDCRST_MAG87-3096</name>
</gene>
<evidence type="ECO:0000256" key="2">
    <source>
        <dbReference type="ARBA" id="ARBA00006763"/>
    </source>
</evidence>
<dbReference type="GO" id="GO:0009691">
    <property type="term" value="P:cytokinin biosynthetic process"/>
    <property type="evidence" value="ECO:0007669"/>
    <property type="project" value="UniProtKB-UniRule"/>
</dbReference>
<comment type="catalytic activity">
    <reaction evidence="1">
        <text>AMP + H2O = D-ribose 5-phosphate + adenine</text>
        <dbReference type="Rhea" id="RHEA:20129"/>
        <dbReference type="ChEBI" id="CHEBI:15377"/>
        <dbReference type="ChEBI" id="CHEBI:16708"/>
        <dbReference type="ChEBI" id="CHEBI:78346"/>
        <dbReference type="ChEBI" id="CHEBI:456215"/>
        <dbReference type="EC" id="3.2.2.4"/>
    </reaction>
</comment>
<accession>A0A6J4VG68</accession>
<dbReference type="EMBL" id="CADCWJ010000683">
    <property type="protein sequence ID" value="CAA9578509.1"/>
    <property type="molecule type" value="Genomic_DNA"/>
</dbReference>
<protein>
    <recommendedName>
        <fullName evidence="3">Cytokinin riboside 5'-monophosphate phosphoribohydrolase</fullName>
        <ecNumber evidence="3">3.2.2.n1</ecNumber>
    </recommendedName>
</protein>
<evidence type="ECO:0000256" key="3">
    <source>
        <dbReference type="RuleBase" id="RU363015"/>
    </source>
</evidence>
<keyword evidence="3" id="KW-0378">Hydrolase</keyword>
<organism evidence="4">
    <name type="scientific">uncultured Thermomicrobiales bacterium</name>
    <dbReference type="NCBI Taxonomy" id="1645740"/>
    <lineage>
        <taxon>Bacteria</taxon>
        <taxon>Pseudomonadati</taxon>
        <taxon>Thermomicrobiota</taxon>
        <taxon>Thermomicrobia</taxon>
        <taxon>Thermomicrobiales</taxon>
        <taxon>environmental samples</taxon>
    </lineage>
</organism>
<dbReference type="EC" id="3.2.2.n1" evidence="3"/>
<comment type="similarity">
    <text evidence="2 3">Belongs to the LOG family.</text>
</comment>
<reference evidence="4" key="1">
    <citation type="submission" date="2020-02" db="EMBL/GenBank/DDBJ databases">
        <authorList>
            <person name="Meier V. D."/>
        </authorList>
    </citation>
    <scope>NUCLEOTIDE SEQUENCE</scope>
    <source>
        <strain evidence="4">AVDCRST_MAG87</strain>
    </source>
</reference>
<dbReference type="PANTHER" id="PTHR31223:SF70">
    <property type="entry name" value="LOG FAMILY PROTEIN YJL055W"/>
    <property type="match status" value="1"/>
</dbReference>
<dbReference type="InterPro" id="IPR005269">
    <property type="entry name" value="LOG"/>
</dbReference>
<sequence>MARGWRSLRSGEVTVLNSLCVFCGSTLGVSPAYRLAAERLGTEIVRRQIRLVYGGGRVGLMGVVADAALAAGGEVLGIIPQALQDREIGHTGLTELRITGSMHERKAAMEAASDGFIALPGGFGTFDELCEIVTWAQLGIHRKPIGILDVNGFYARLGAFLDSVMEEGFIRAEHRALLIEDDDPASLIDRMTVWTPSTTPVETKWMPTPAPAP</sequence>